<keyword evidence="2" id="KW-0812">Transmembrane</keyword>
<dbReference type="EMBL" id="JBBEGL010000002">
    <property type="protein sequence ID" value="MEJ2886718.1"/>
    <property type="molecule type" value="Genomic_DNA"/>
</dbReference>
<feature type="region of interest" description="Disordered" evidence="1">
    <location>
        <begin position="1"/>
        <end position="23"/>
    </location>
</feature>
<feature type="transmembrane region" description="Helical" evidence="2">
    <location>
        <begin position="25"/>
        <end position="46"/>
    </location>
</feature>
<evidence type="ECO:0008006" key="5">
    <source>
        <dbReference type="Google" id="ProtNLM"/>
    </source>
</evidence>
<keyword evidence="2" id="KW-1133">Transmembrane helix</keyword>
<protein>
    <recommendedName>
        <fullName evidence="5">Glycosyltransferase RgtA/B/C/D-like domain-containing protein</fullName>
    </recommendedName>
</protein>
<keyword evidence="2" id="KW-0472">Membrane</keyword>
<gene>
    <name evidence="3" type="ORF">WCD41_09680</name>
</gene>
<evidence type="ECO:0000256" key="1">
    <source>
        <dbReference type="SAM" id="MobiDB-lite"/>
    </source>
</evidence>
<evidence type="ECO:0000313" key="3">
    <source>
        <dbReference type="EMBL" id="MEJ2886718.1"/>
    </source>
</evidence>
<accession>A0ABU8N4V3</accession>
<evidence type="ECO:0000256" key="2">
    <source>
        <dbReference type="SAM" id="Phobius"/>
    </source>
</evidence>
<keyword evidence="4" id="KW-1185">Reference proteome</keyword>
<comment type="caution">
    <text evidence="3">The sequence shown here is derived from an EMBL/GenBank/DDBJ whole genome shotgun (WGS) entry which is preliminary data.</text>
</comment>
<proteinExistence type="predicted"/>
<feature type="transmembrane region" description="Helical" evidence="2">
    <location>
        <begin position="131"/>
        <end position="164"/>
    </location>
</feature>
<reference evidence="3 4" key="1">
    <citation type="submission" date="2024-03" db="EMBL/GenBank/DDBJ databases">
        <title>Actinomycetospora sp. OC33-EN06, a novel actinomycete isolated from wild orchid (Aerides multiflora).</title>
        <authorList>
            <person name="Suriyachadkun C."/>
        </authorList>
    </citation>
    <scope>NUCLEOTIDE SEQUENCE [LARGE SCALE GENOMIC DNA]</scope>
    <source>
        <strain evidence="3 4">OC33-EN06</strain>
    </source>
</reference>
<dbReference type="Proteomes" id="UP001370100">
    <property type="component" value="Unassembled WGS sequence"/>
</dbReference>
<sequence>MLDTPAPAPADGTPPRTVPSRRPSATTVAVAAGGAVAGALLFLAAYRGMPDDSYITLDYARNLAELGHWGLTPFRDANSATSPLNVWLLAAGTLLTGRPVVAVGLVLVLTTATTAVWAAGLAQVVRRRPTVVAGLVVGLVVTSPIFASVVGMEAFLAAALLVGVPRYGVARRTVPAGVVAGLAALVRPDLVLPALVVLAVLFATPAPRRG</sequence>
<name>A0ABU8N4V3_9PSEU</name>
<feature type="transmembrane region" description="Helical" evidence="2">
    <location>
        <begin position="100"/>
        <end position="119"/>
    </location>
</feature>
<dbReference type="RefSeq" id="WP_337713183.1">
    <property type="nucleotide sequence ID" value="NZ_JBBEGL010000002.1"/>
</dbReference>
<organism evidence="3 4">
    <name type="scientific">Actinomycetospora aeridis</name>
    <dbReference type="NCBI Taxonomy" id="3129231"/>
    <lineage>
        <taxon>Bacteria</taxon>
        <taxon>Bacillati</taxon>
        <taxon>Actinomycetota</taxon>
        <taxon>Actinomycetes</taxon>
        <taxon>Pseudonocardiales</taxon>
        <taxon>Pseudonocardiaceae</taxon>
        <taxon>Actinomycetospora</taxon>
    </lineage>
</organism>
<evidence type="ECO:0000313" key="4">
    <source>
        <dbReference type="Proteomes" id="UP001370100"/>
    </source>
</evidence>